<comment type="subcellular location">
    <subcellularLocation>
        <location evidence="1">Nucleus</location>
    </subcellularLocation>
</comment>
<dbReference type="InterPro" id="IPR045180">
    <property type="entry name" value="La_dom_prot"/>
</dbReference>
<dbReference type="PROSITE" id="PS50961">
    <property type="entry name" value="HTH_LA"/>
    <property type="match status" value="1"/>
</dbReference>
<accession>A0A7H9B4M6</accession>
<feature type="compositionally biased region" description="Basic residues" evidence="5">
    <location>
        <begin position="233"/>
        <end position="248"/>
    </location>
</feature>
<proteinExistence type="predicted"/>
<evidence type="ECO:0008006" key="10">
    <source>
        <dbReference type="Google" id="ProtNLM"/>
    </source>
</evidence>
<dbReference type="EMBL" id="CP058609">
    <property type="protein sequence ID" value="QLG73641.1"/>
    <property type="molecule type" value="Genomic_DNA"/>
</dbReference>
<dbReference type="GO" id="GO:0006396">
    <property type="term" value="P:RNA processing"/>
    <property type="evidence" value="ECO:0007669"/>
    <property type="project" value="InterPro"/>
</dbReference>
<dbReference type="Gene3D" id="3.30.70.330">
    <property type="match status" value="1"/>
</dbReference>
<dbReference type="SUPFAM" id="SSF54928">
    <property type="entry name" value="RNA-binding domain, RBD"/>
    <property type="match status" value="1"/>
</dbReference>
<dbReference type="KEGG" id="zmk:HG535_0F01520"/>
<feature type="domain" description="HTH La-type RNA-binding" evidence="7">
    <location>
        <begin position="21"/>
        <end position="110"/>
    </location>
</feature>
<evidence type="ECO:0000256" key="4">
    <source>
        <dbReference type="PROSITE-ProRule" id="PRU00332"/>
    </source>
</evidence>
<evidence type="ECO:0000313" key="8">
    <source>
        <dbReference type="EMBL" id="QLG73641.1"/>
    </source>
</evidence>
<dbReference type="PANTHER" id="PTHR22792">
    <property type="entry name" value="LUPUS LA PROTEIN-RELATED"/>
    <property type="match status" value="1"/>
</dbReference>
<dbReference type="Pfam" id="PF05383">
    <property type="entry name" value="La"/>
    <property type="match status" value="1"/>
</dbReference>
<dbReference type="InterPro" id="IPR036388">
    <property type="entry name" value="WH-like_DNA-bd_sf"/>
</dbReference>
<feature type="domain" description="RRM" evidence="6">
    <location>
        <begin position="121"/>
        <end position="209"/>
    </location>
</feature>
<dbReference type="GeneID" id="59237400"/>
<dbReference type="InterPro" id="IPR035979">
    <property type="entry name" value="RBD_domain_sf"/>
</dbReference>
<dbReference type="SMART" id="SM00715">
    <property type="entry name" value="LA"/>
    <property type="match status" value="1"/>
</dbReference>
<dbReference type="FunFam" id="1.10.10.10:FF:000158">
    <property type="entry name" value="La ribonucleoprotein domain family member 7"/>
    <property type="match status" value="1"/>
</dbReference>
<dbReference type="InterPro" id="IPR002344">
    <property type="entry name" value="Lupus_La"/>
</dbReference>
<keyword evidence="9" id="KW-1185">Reference proteome</keyword>
<dbReference type="GO" id="GO:0003729">
    <property type="term" value="F:mRNA binding"/>
    <property type="evidence" value="ECO:0007669"/>
    <property type="project" value="TreeGrafter"/>
</dbReference>
<feature type="compositionally biased region" description="Basic and acidic residues" evidence="5">
    <location>
        <begin position="249"/>
        <end position="273"/>
    </location>
</feature>
<evidence type="ECO:0000256" key="2">
    <source>
        <dbReference type="ARBA" id="ARBA00022884"/>
    </source>
</evidence>
<dbReference type="Proteomes" id="UP000509704">
    <property type="component" value="Chromosome 6"/>
</dbReference>
<dbReference type="PROSITE" id="PS50102">
    <property type="entry name" value="RRM"/>
    <property type="match status" value="1"/>
</dbReference>
<dbReference type="InterPro" id="IPR036390">
    <property type="entry name" value="WH_DNA-bd_sf"/>
</dbReference>
<dbReference type="GO" id="GO:1990904">
    <property type="term" value="C:ribonucleoprotein complex"/>
    <property type="evidence" value="ECO:0007669"/>
    <property type="project" value="InterPro"/>
</dbReference>
<dbReference type="SMART" id="SM00360">
    <property type="entry name" value="RRM"/>
    <property type="match status" value="1"/>
</dbReference>
<dbReference type="OrthoDB" id="439993at2759"/>
<sequence>MSSTKESGPETHSRRGSYVAIEFTPEISQQCLKQVEFYFSDFNLPYDKFLRMTAEKNDGWVPITTIATFNRMKRFRPVDKVVESLRSSKKLEVSEDGENVRRIEPFDLEGAKRAKMEQNKRTVAVMNFAHENVTDKIELQDKLEEFFCKFGQINQLRLRKDHTKKFNGTVLIEFKDLKEAEEFLKTYTGESAETLSFETRKLDVFTKKQFDLQREATRSKNFSGSGQKARSFTGHRKNMPKASRRRSSSKKDSKPEIEAPKAEEKPEEINKDE</sequence>
<evidence type="ECO:0000259" key="6">
    <source>
        <dbReference type="PROSITE" id="PS50102"/>
    </source>
</evidence>
<dbReference type="RefSeq" id="XP_037145367.1">
    <property type="nucleotide sequence ID" value="XM_037289472.1"/>
</dbReference>
<evidence type="ECO:0000256" key="3">
    <source>
        <dbReference type="ARBA" id="ARBA00023242"/>
    </source>
</evidence>
<protein>
    <recommendedName>
        <fullName evidence="10">HTH La-type RNA-binding domain-containing protein</fullName>
    </recommendedName>
</protein>
<dbReference type="InterPro" id="IPR006630">
    <property type="entry name" value="La_HTH"/>
</dbReference>
<keyword evidence="3" id="KW-0539">Nucleus</keyword>
<dbReference type="InterPro" id="IPR000504">
    <property type="entry name" value="RRM_dom"/>
</dbReference>
<dbReference type="InterPro" id="IPR012677">
    <property type="entry name" value="Nucleotide-bd_a/b_plait_sf"/>
</dbReference>
<dbReference type="Pfam" id="PF00076">
    <property type="entry name" value="RRM_1"/>
    <property type="match status" value="1"/>
</dbReference>
<feature type="compositionally biased region" description="Polar residues" evidence="5">
    <location>
        <begin position="219"/>
        <end position="230"/>
    </location>
</feature>
<name>A0A7H9B4M6_ZYGMR</name>
<dbReference type="AlphaFoldDB" id="A0A7H9B4M6"/>
<evidence type="ECO:0000313" key="9">
    <source>
        <dbReference type="Proteomes" id="UP000509704"/>
    </source>
</evidence>
<dbReference type="CDD" id="cd12291">
    <property type="entry name" value="RRM1_La"/>
    <property type="match status" value="1"/>
</dbReference>
<dbReference type="GO" id="GO:0005634">
    <property type="term" value="C:nucleus"/>
    <property type="evidence" value="ECO:0007669"/>
    <property type="project" value="UniProtKB-SubCell"/>
</dbReference>
<dbReference type="PANTHER" id="PTHR22792:SF140">
    <property type="entry name" value="ACHILLES, ISOFORM A"/>
    <property type="match status" value="1"/>
</dbReference>
<feature type="region of interest" description="Disordered" evidence="5">
    <location>
        <begin position="216"/>
        <end position="273"/>
    </location>
</feature>
<dbReference type="SUPFAM" id="SSF46785">
    <property type="entry name" value="Winged helix' DNA-binding domain"/>
    <property type="match status" value="1"/>
</dbReference>
<keyword evidence="2 4" id="KW-0694">RNA-binding</keyword>
<organism evidence="8 9">
    <name type="scientific">Zygotorulaspora mrakii</name>
    <name type="common">Zygosaccharomyces mrakii</name>
    <dbReference type="NCBI Taxonomy" id="42260"/>
    <lineage>
        <taxon>Eukaryota</taxon>
        <taxon>Fungi</taxon>
        <taxon>Dikarya</taxon>
        <taxon>Ascomycota</taxon>
        <taxon>Saccharomycotina</taxon>
        <taxon>Saccharomycetes</taxon>
        <taxon>Saccharomycetales</taxon>
        <taxon>Saccharomycetaceae</taxon>
        <taxon>Zygotorulaspora</taxon>
    </lineage>
</organism>
<evidence type="ECO:0000256" key="1">
    <source>
        <dbReference type="ARBA" id="ARBA00004123"/>
    </source>
</evidence>
<reference evidence="8 9" key="1">
    <citation type="submission" date="2020-07" db="EMBL/GenBank/DDBJ databases">
        <title>The yeast mating-type switching endonuclease HO is a domesticated member of an unorthodox homing genetic element family.</title>
        <authorList>
            <person name="Coughlan A.Y."/>
            <person name="Lombardi L."/>
            <person name="Braun-Galleani S."/>
            <person name="Martos A.R."/>
            <person name="Galeote V."/>
            <person name="Bigey F."/>
            <person name="Dequin S."/>
            <person name="Byrne K.P."/>
            <person name="Wolfe K.H."/>
        </authorList>
    </citation>
    <scope>NUCLEOTIDE SEQUENCE [LARGE SCALE GENOMIC DNA]</scope>
    <source>
        <strain evidence="8 9">NRRL Y-6702</strain>
    </source>
</reference>
<dbReference type="PRINTS" id="PR00302">
    <property type="entry name" value="LUPUSLA"/>
</dbReference>
<gene>
    <name evidence="8" type="ORF">HG535_0F01520</name>
</gene>
<evidence type="ECO:0000259" key="7">
    <source>
        <dbReference type="PROSITE" id="PS50961"/>
    </source>
</evidence>
<evidence type="ECO:0000256" key="5">
    <source>
        <dbReference type="SAM" id="MobiDB-lite"/>
    </source>
</evidence>
<dbReference type="Gene3D" id="1.10.10.10">
    <property type="entry name" value="Winged helix-like DNA-binding domain superfamily/Winged helix DNA-binding domain"/>
    <property type="match status" value="1"/>
</dbReference>
<dbReference type="CDD" id="cd08029">
    <property type="entry name" value="LA_like_fungal"/>
    <property type="match status" value="1"/>
</dbReference>